<evidence type="ECO:0000256" key="1">
    <source>
        <dbReference type="ARBA" id="ARBA00004651"/>
    </source>
</evidence>
<evidence type="ECO:0000256" key="7">
    <source>
        <dbReference type="SAM" id="Phobius"/>
    </source>
</evidence>
<dbReference type="Proteomes" id="UP000562395">
    <property type="component" value="Unassembled WGS sequence"/>
</dbReference>
<comment type="subcellular location">
    <subcellularLocation>
        <location evidence="1">Cell membrane</location>
        <topology evidence="1">Multi-pass membrane protein</topology>
    </subcellularLocation>
</comment>
<dbReference type="Pfam" id="PF13567">
    <property type="entry name" value="DUF4131"/>
    <property type="match status" value="1"/>
</dbReference>
<feature type="transmembrane region" description="Helical" evidence="7">
    <location>
        <begin position="333"/>
        <end position="351"/>
    </location>
</feature>
<feature type="transmembrane region" description="Helical" evidence="7">
    <location>
        <begin position="81"/>
        <end position="99"/>
    </location>
</feature>
<dbReference type="RefSeq" id="WP_183613410.1">
    <property type="nucleotide sequence ID" value="NZ_JACICY010000005.1"/>
</dbReference>
<reference evidence="10 11" key="1">
    <citation type="submission" date="2020-08" db="EMBL/GenBank/DDBJ databases">
        <title>Genomic Encyclopedia of Type Strains, Phase IV (KMG-IV): sequencing the most valuable type-strain genomes for metagenomic binning, comparative biology and taxonomic classification.</title>
        <authorList>
            <person name="Goeker M."/>
        </authorList>
    </citation>
    <scope>NUCLEOTIDE SEQUENCE [LARGE SCALE GENOMIC DNA]</scope>
    <source>
        <strain evidence="10 11">DSM 14552</strain>
    </source>
</reference>
<evidence type="ECO:0000256" key="2">
    <source>
        <dbReference type="ARBA" id="ARBA00022475"/>
    </source>
</evidence>
<evidence type="ECO:0000259" key="8">
    <source>
        <dbReference type="Pfam" id="PF03772"/>
    </source>
</evidence>
<comment type="caution">
    <text evidence="10">The sequence shown here is derived from an EMBL/GenBank/DDBJ whole genome shotgun (WGS) entry which is preliminary data.</text>
</comment>
<feature type="region of interest" description="Disordered" evidence="6">
    <location>
        <begin position="726"/>
        <end position="775"/>
    </location>
</feature>
<feature type="domain" description="DUF4131" evidence="9">
    <location>
        <begin position="80"/>
        <end position="232"/>
    </location>
</feature>
<feature type="transmembrane region" description="Helical" evidence="7">
    <location>
        <begin position="357"/>
        <end position="374"/>
    </location>
</feature>
<accession>A0A7W5ZW91</accession>
<feature type="transmembrane region" description="Helical" evidence="7">
    <location>
        <begin position="298"/>
        <end position="321"/>
    </location>
</feature>
<dbReference type="EMBL" id="JACICY010000005">
    <property type="protein sequence ID" value="MBB3861098.1"/>
    <property type="molecule type" value="Genomic_DNA"/>
</dbReference>
<dbReference type="InterPro" id="IPR004477">
    <property type="entry name" value="ComEC_N"/>
</dbReference>
<evidence type="ECO:0000256" key="3">
    <source>
        <dbReference type="ARBA" id="ARBA00022692"/>
    </source>
</evidence>
<feature type="domain" description="ComEC/Rec2-related protein" evidence="8">
    <location>
        <begin position="274"/>
        <end position="556"/>
    </location>
</feature>
<evidence type="ECO:0000259" key="9">
    <source>
        <dbReference type="Pfam" id="PF13567"/>
    </source>
</evidence>
<organism evidence="10 11">
    <name type="scientific">Novosphingobium hassiacum</name>
    <dbReference type="NCBI Taxonomy" id="173676"/>
    <lineage>
        <taxon>Bacteria</taxon>
        <taxon>Pseudomonadati</taxon>
        <taxon>Pseudomonadota</taxon>
        <taxon>Alphaproteobacteria</taxon>
        <taxon>Sphingomonadales</taxon>
        <taxon>Sphingomonadaceae</taxon>
        <taxon>Novosphingobium</taxon>
    </lineage>
</organism>
<sequence>MASPAADGPAADFPAADPTGIPVGRGRHWDIRTRLSSMLGNLLDRCEAFLHAHPFERGLWLVVAFGSGIAGWVVLPRANDWIALLLACGGLAIAAVVTLDQFRWSMLRLAVMGLTVMTCAGLVTVWSKSALVGQPGISGPRVIWLHGEVIERREEPAKARARLVLRAPVEGFDDPVLVRVNLPQDKDAAGVVQGAQVRLRARLMPPASPMLPGGYDFARTAWFGGLAATGSVLTRVEVVRLSKRGTTLRGMQSDLALHVRSMLEGSPGNIAAALASGDRGAIAVSDEDAMRDAGLTHLLSISGLHVSALVGAVYWAIARLLALIPWIALRVRVPLAGAMAGALAGVAYTLLTGSEVPTVRSCIGALLVLGALALGRDPLSMRLVAVGGLLVMLFWPEAVVGPSFQMSFAAVIAIIAFHSAAPVKAFMSSEHYGRPMRWLRDLILLLATGIVIELALMPIALFHFHRAGVYGSLANVIAIPLTTLVTMPLIGLALLLDLAGIGGAAWWLVGKSLELLLWIAHFVAARPGAVTMLPPGDRWSFGLFLAGMLWLALWTGRVRLWGIIPAGIAAGAMVLAPTPDVLITGDGHHVGITGGGADLLVLREGRGDYMRDNLLEIAGMEGDLRTLDDWPGAHCSEDFCSLAVTRSGRRFIILIAKTRAYIDDMDLAAACERADLVIADRRLTYACHPRMLKADRTLLAGTGGITVYLKTGRVRTVAETQGHQGWYRWPEPYKPRSQPSGAMPDAKRSGEPRAGQVPPTLRPPSLAGSPPGGTQ</sequence>
<dbReference type="GO" id="GO:0005886">
    <property type="term" value="C:plasma membrane"/>
    <property type="evidence" value="ECO:0007669"/>
    <property type="project" value="UniProtKB-SubCell"/>
</dbReference>
<protein>
    <submittedName>
        <fullName evidence="10">Competence protein ComEC</fullName>
    </submittedName>
</protein>
<dbReference type="PANTHER" id="PTHR30619">
    <property type="entry name" value="DNA INTERNALIZATION/COMPETENCE PROTEIN COMEC/REC2"/>
    <property type="match status" value="1"/>
</dbReference>
<proteinExistence type="predicted"/>
<dbReference type="InterPro" id="IPR052159">
    <property type="entry name" value="Competence_DNA_uptake"/>
</dbReference>
<evidence type="ECO:0000256" key="6">
    <source>
        <dbReference type="SAM" id="MobiDB-lite"/>
    </source>
</evidence>
<dbReference type="PANTHER" id="PTHR30619:SF1">
    <property type="entry name" value="RECOMBINATION PROTEIN 2"/>
    <property type="match status" value="1"/>
</dbReference>
<feature type="transmembrane region" description="Helical" evidence="7">
    <location>
        <begin position="484"/>
        <end position="508"/>
    </location>
</feature>
<evidence type="ECO:0000256" key="4">
    <source>
        <dbReference type="ARBA" id="ARBA00022989"/>
    </source>
</evidence>
<keyword evidence="3 7" id="KW-0812">Transmembrane</keyword>
<feature type="transmembrane region" description="Helical" evidence="7">
    <location>
        <begin position="539"/>
        <end position="556"/>
    </location>
</feature>
<keyword evidence="5 7" id="KW-0472">Membrane</keyword>
<dbReference type="InterPro" id="IPR025405">
    <property type="entry name" value="DUF4131"/>
</dbReference>
<dbReference type="Pfam" id="PF03772">
    <property type="entry name" value="Competence"/>
    <property type="match status" value="1"/>
</dbReference>
<feature type="transmembrane region" description="Helical" evidence="7">
    <location>
        <begin position="106"/>
        <end position="126"/>
    </location>
</feature>
<evidence type="ECO:0000313" key="11">
    <source>
        <dbReference type="Proteomes" id="UP000562395"/>
    </source>
</evidence>
<feature type="transmembrane region" description="Helical" evidence="7">
    <location>
        <begin position="58"/>
        <end position="75"/>
    </location>
</feature>
<gene>
    <name evidence="10" type="ORF">GGQ88_002370</name>
</gene>
<feature type="transmembrane region" description="Helical" evidence="7">
    <location>
        <begin position="404"/>
        <end position="421"/>
    </location>
</feature>
<dbReference type="AlphaFoldDB" id="A0A7W5ZW91"/>
<dbReference type="NCBIfam" id="TIGR00360">
    <property type="entry name" value="ComEC_N-term"/>
    <property type="match status" value="1"/>
</dbReference>
<keyword evidence="2" id="KW-1003">Cell membrane</keyword>
<keyword evidence="4 7" id="KW-1133">Transmembrane helix</keyword>
<name>A0A7W5ZW91_9SPHN</name>
<evidence type="ECO:0000256" key="5">
    <source>
        <dbReference type="ARBA" id="ARBA00023136"/>
    </source>
</evidence>
<keyword evidence="11" id="KW-1185">Reference proteome</keyword>
<feature type="transmembrane region" description="Helical" evidence="7">
    <location>
        <begin position="442"/>
        <end position="464"/>
    </location>
</feature>
<evidence type="ECO:0000313" key="10">
    <source>
        <dbReference type="EMBL" id="MBB3861098.1"/>
    </source>
</evidence>